<dbReference type="EMBL" id="AP024545">
    <property type="protein sequence ID" value="BCT91950.1"/>
    <property type="molecule type" value="Genomic_DNA"/>
</dbReference>
<dbReference type="Gene3D" id="1.10.530.10">
    <property type="match status" value="1"/>
</dbReference>
<sequence length="285" mass="30629">MHVFCPERREGSAMPATALGSAPMRTPRLILAWLLLPLVVITGAAHARTVYRCTRDGTVSLSTAPEPGSKCVAQHFDDDAAKVPNLWGNLGVVKGTLYERQQDGKTVYGTRKLPGSVPVLAFTVQTPPGSPAHEGLGQLGPPRLDRFPAEFRAASKRSGVEDAMLRAFAHAESGFDPKAISSKGAQGVMQLMPEVAREYSVDDPFSPAQSIDGGARHIKSLLRRYKGDLELAAAAYNAGIGTVAQYSGVPPYKETVAYVAKVQALYERYKTALAKATPAKAKRRR</sequence>
<evidence type="ECO:0000313" key="3">
    <source>
        <dbReference type="EMBL" id="BCT91950.1"/>
    </source>
</evidence>
<protein>
    <recommendedName>
        <fullName evidence="2">Transglycosylase SLT domain-containing protein</fullName>
    </recommendedName>
</protein>
<gene>
    <name evidence="3" type="ORF">LYSCAS_09740</name>
</gene>
<evidence type="ECO:0000313" key="4">
    <source>
        <dbReference type="Proteomes" id="UP000681317"/>
    </source>
</evidence>
<dbReference type="Proteomes" id="UP000681317">
    <property type="component" value="Chromosome"/>
</dbReference>
<dbReference type="PANTHER" id="PTHR37423">
    <property type="entry name" value="SOLUBLE LYTIC MUREIN TRANSGLYCOSYLASE-RELATED"/>
    <property type="match status" value="1"/>
</dbReference>
<proteinExistence type="inferred from homology"/>
<dbReference type="PANTHER" id="PTHR37423:SF2">
    <property type="entry name" value="MEMBRANE-BOUND LYTIC MUREIN TRANSGLYCOSYLASE C"/>
    <property type="match status" value="1"/>
</dbReference>
<comment type="similarity">
    <text evidence="1">Belongs to the transglycosylase Slt family.</text>
</comment>
<accession>A0ABM7Q3X2</accession>
<evidence type="ECO:0000259" key="2">
    <source>
        <dbReference type="Pfam" id="PF01464"/>
    </source>
</evidence>
<dbReference type="InterPro" id="IPR023346">
    <property type="entry name" value="Lysozyme-like_dom_sf"/>
</dbReference>
<feature type="domain" description="Transglycosylase SLT" evidence="2">
    <location>
        <begin position="151"/>
        <end position="247"/>
    </location>
</feature>
<evidence type="ECO:0000256" key="1">
    <source>
        <dbReference type="ARBA" id="ARBA00007734"/>
    </source>
</evidence>
<dbReference type="Pfam" id="PF01464">
    <property type="entry name" value="SLT"/>
    <property type="match status" value="1"/>
</dbReference>
<organism evidence="3 4">
    <name type="scientific">Noviluteimonas caseinilytica</name>
    <dbReference type="NCBI Taxonomy" id="2675101"/>
    <lineage>
        <taxon>Bacteria</taxon>
        <taxon>Pseudomonadati</taxon>
        <taxon>Pseudomonadota</taxon>
        <taxon>Gammaproteobacteria</taxon>
        <taxon>Lysobacterales</taxon>
        <taxon>Lysobacteraceae</taxon>
        <taxon>Noviluteimonas</taxon>
    </lineage>
</organism>
<reference evidence="3 4" key="1">
    <citation type="submission" date="2021-03" db="EMBL/GenBank/DDBJ databases">
        <title>Complete Genome Sequences of Two Lysobacter Strains Isolated from Sea Water (Lysobacter caseinilyticus) and Soil (Lysobacter helvus) in South Korea.</title>
        <authorList>
            <person name="Watanabe Y."/>
            <person name="Arakawa K."/>
        </authorList>
    </citation>
    <scope>NUCLEOTIDE SEQUENCE [LARGE SCALE GENOMIC DNA]</scope>
    <source>
        <strain evidence="3 4">KVB24</strain>
    </source>
</reference>
<dbReference type="InterPro" id="IPR008258">
    <property type="entry name" value="Transglycosylase_SLT_dom_1"/>
</dbReference>
<dbReference type="SUPFAM" id="SSF53955">
    <property type="entry name" value="Lysozyme-like"/>
    <property type="match status" value="1"/>
</dbReference>
<keyword evidence="4" id="KW-1185">Reference proteome</keyword>
<dbReference type="CDD" id="cd00254">
    <property type="entry name" value="LT-like"/>
    <property type="match status" value="1"/>
</dbReference>
<name>A0ABM7Q3X2_9GAMM</name>